<evidence type="ECO:0000313" key="2">
    <source>
        <dbReference type="Proteomes" id="UP000556026"/>
    </source>
</evidence>
<comment type="caution">
    <text evidence="1">The sequence shown here is derived from an EMBL/GenBank/DDBJ whole genome shotgun (WGS) entry which is preliminary data.</text>
</comment>
<dbReference type="EMBL" id="BLXX01000027">
    <property type="protein sequence ID" value="GFO62061.1"/>
    <property type="molecule type" value="Genomic_DNA"/>
</dbReference>
<dbReference type="Gene3D" id="3.40.50.300">
    <property type="entry name" value="P-loop containing nucleotide triphosphate hydrolases"/>
    <property type="match status" value="1"/>
</dbReference>
<sequence>MSNIYEALEQACGKKIGSGVSPELSLQTEVIHGLSLKKEMTWLHHQVEAILSKSSKMIQFIGSRRGEGVSTIVREFAKIAVERHGKSVLILDSVCQEQTSGLNVSGQRDYGWLDLVEEGKLIEKSFFRVGETNLYFAPISVQSSFIAPVKDVTLKASILDQLKDRFDLILIDSSSDTSTADSASIAKMVDGVIMILEAGKTKKKSALKLKKRIISNGGVIIGAVFNKRKYYIPDCIYKKLFL</sequence>
<organism evidence="1 2">
    <name type="scientific">Geomonas silvestris</name>
    <dbReference type="NCBI Taxonomy" id="2740184"/>
    <lineage>
        <taxon>Bacteria</taxon>
        <taxon>Pseudomonadati</taxon>
        <taxon>Thermodesulfobacteriota</taxon>
        <taxon>Desulfuromonadia</taxon>
        <taxon>Geobacterales</taxon>
        <taxon>Geobacteraceae</taxon>
        <taxon>Geomonas</taxon>
    </lineage>
</organism>
<dbReference type="InterPro" id="IPR050445">
    <property type="entry name" value="Bact_polysacc_biosynth/exp"/>
</dbReference>
<protein>
    <submittedName>
        <fullName evidence="1">Uncharacterized protein</fullName>
    </submittedName>
</protein>
<dbReference type="GO" id="GO:0004713">
    <property type="term" value="F:protein tyrosine kinase activity"/>
    <property type="evidence" value="ECO:0007669"/>
    <property type="project" value="TreeGrafter"/>
</dbReference>
<dbReference type="GO" id="GO:0005886">
    <property type="term" value="C:plasma membrane"/>
    <property type="evidence" value="ECO:0007669"/>
    <property type="project" value="TreeGrafter"/>
</dbReference>
<keyword evidence="2" id="KW-1185">Reference proteome</keyword>
<dbReference type="RefSeq" id="WP_183356842.1">
    <property type="nucleotide sequence ID" value="NZ_BLXX01000027.1"/>
</dbReference>
<dbReference type="PANTHER" id="PTHR32309">
    <property type="entry name" value="TYROSINE-PROTEIN KINASE"/>
    <property type="match status" value="1"/>
</dbReference>
<gene>
    <name evidence="1" type="ORF">GMST_43860</name>
</gene>
<reference evidence="2" key="1">
    <citation type="submission" date="2020-06" db="EMBL/GenBank/DDBJ databases">
        <title>Draft genomic sequence of Geomonas sp. Red330.</title>
        <authorList>
            <person name="Itoh H."/>
            <person name="Zhenxing X."/>
            <person name="Ushijima N."/>
            <person name="Masuda Y."/>
            <person name="Shiratori Y."/>
            <person name="Senoo K."/>
        </authorList>
    </citation>
    <scope>NUCLEOTIDE SEQUENCE [LARGE SCALE GENOMIC DNA]</scope>
    <source>
        <strain evidence="2">Red330</strain>
    </source>
</reference>
<name>A0A6V8MPY9_9BACT</name>
<dbReference type="PANTHER" id="PTHR32309:SF13">
    <property type="entry name" value="FERRIC ENTEROBACTIN TRANSPORT PROTEIN FEPE"/>
    <property type="match status" value="1"/>
</dbReference>
<accession>A0A6V8MPY9</accession>
<dbReference type="AlphaFoldDB" id="A0A6V8MPY9"/>
<dbReference type="SUPFAM" id="SSF52540">
    <property type="entry name" value="P-loop containing nucleoside triphosphate hydrolases"/>
    <property type="match status" value="1"/>
</dbReference>
<proteinExistence type="predicted"/>
<evidence type="ECO:0000313" key="1">
    <source>
        <dbReference type="EMBL" id="GFO62061.1"/>
    </source>
</evidence>
<dbReference type="Proteomes" id="UP000556026">
    <property type="component" value="Unassembled WGS sequence"/>
</dbReference>
<dbReference type="InterPro" id="IPR027417">
    <property type="entry name" value="P-loop_NTPase"/>
</dbReference>